<name>A0AAD5VTA8_9AGAR</name>
<dbReference type="GO" id="GO:0006528">
    <property type="term" value="P:asparagine metabolic process"/>
    <property type="evidence" value="ECO:0007669"/>
    <property type="project" value="TreeGrafter"/>
</dbReference>
<comment type="caution">
    <text evidence="2">The sequence shown here is derived from an EMBL/GenBank/DDBJ whole genome shotgun (WGS) entry which is preliminary data.</text>
</comment>
<keyword evidence="3" id="KW-1185">Reference proteome</keyword>
<protein>
    <recommendedName>
        <fullName evidence="1">CN hydrolase domain-containing protein</fullName>
    </recommendedName>
</protein>
<proteinExistence type="predicted"/>
<reference evidence="2" key="1">
    <citation type="submission" date="2022-07" db="EMBL/GenBank/DDBJ databases">
        <title>Genome Sequence of Leucocoprinus birnbaumii.</title>
        <authorList>
            <person name="Buettner E."/>
        </authorList>
    </citation>
    <scope>NUCLEOTIDE SEQUENCE</scope>
    <source>
        <strain evidence="2">VT141</strain>
    </source>
</reference>
<dbReference type="Gene3D" id="3.60.110.10">
    <property type="entry name" value="Carbon-nitrogen hydrolase"/>
    <property type="match status" value="1"/>
</dbReference>
<dbReference type="InterPro" id="IPR003010">
    <property type="entry name" value="C-N_Hydrolase"/>
</dbReference>
<dbReference type="SUPFAM" id="SSF56317">
    <property type="entry name" value="Carbon-nitrogen hydrolase"/>
    <property type="match status" value="1"/>
</dbReference>
<feature type="domain" description="CN hydrolase" evidence="1">
    <location>
        <begin position="1"/>
        <end position="63"/>
    </location>
</feature>
<evidence type="ECO:0000313" key="2">
    <source>
        <dbReference type="EMBL" id="KAJ3569183.1"/>
    </source>
</evidence>
<dbReference type="EMBL" id="JANIEX010000302">
    <property type="protein sequence ID" value="KAJ3569183.1"/>
    <property type="molecule type" value="Genomic_DNA"/>
</dbReference>
<dbReference type="PROSITE" id="PS50263">
    <property type="entry name" value="CN_HYDROLASE"/>
    <property type="match status" value="1"/>
</dbReference>
<dbReference type="GO" id="GO:0006107">
    <property type="term" value="P:oxaloacetate metabolic process"/>
    <property type="evidence" value="ECO:0007669"/>
    <property type="project" value="TreeGrafter"/>
</dbReference>
<accession>A0AAD5VTA8</accession>
<dbReference type="Proteomes" id="UP001213000">
    <property type="component" value="Unassembled WGS sequence"/>
</dbReference>
<dbReference type="AlphaFoldDB" id="A0AAD5VTA8"/>
<organism evidence="2 3">
    <name type="scientific">Leucocoprinus birnbaumii</name>
    <dbReference type="NCBI Taxonomy" id="56174"/>
    <lineage>
        <taxon>Eukaryota</taxon>
        <taxon>Fungi</taxon>
        <taxon>Dikarya</taxon>
        <taxon>Basidiomycota</taxon>
        <taxon>Agaricomycotina</taxon>
        <taxon>Agaricomycetes</taxon>
        <taxon>Agaricomycetidae</taxon>
        <taxon>Agaricales</taxon>
        <taxon>Agaricineae</taxon>
        <taxon>Agaricaceae</taxon>
        <taxon>Leucocoprinus</taxon>
    </lineage>
</organism>
<dbReference type="GO" id="GO:0005739">
    <property type="term" value="C:mitochondrion"/>
    <property type="evidence" value="ECO:0007669"/>
    <property type="project" value="TreeGrafter"/>
</dbReference>
<sequence>MSSAPLFLQRAVDNQIFVGMCSPARDTTAGYHAWGHSMVVDPMGKVLAEADETEQIIYADIDPQVLHDARSGIPVTVQRRFDVYKNVADGA</sequence>
<dbReference type="GO" id="GO:0050152">
    <property type="term" value="F:omega-amidase activity"/>
    <property type="evidence" value="ECO:0007669"/>
    <property type="project" value="TreeGrafter"/>
</dbReference>
<dbReference type="Pfam" id="PF00795">
    <property type="entry name" value="CN_hydrolase"/>
    <property type="match status" value="1"/>
</dbReference>
<evidence type="ECO:0000313" key="3">
    <source>
        <dbReference type="Proteomes" id="UP001213000"/>
    </source>
</evidence>
<dbReference type="InterPro" id="IPR036526">
    <property type="entry name" value="C-N_Hydrolase_sf"/>
</dbReference>
<dbReference type="PANTHER" id="PTHR23088:SF30">
    <property type="entry name" value="OMEGA-AMIDASE NIT2"/>
    <property type="match status" value="1"/>
</dbReference>
<gene>
    <name evidence="2" type="ORF">NP233_g5224</name>
</gene>
<dbReference type="PANTHER" id="PTHR23088">
    <property type="entry name" value="NITRILASE-RELATED"/>
    <property type="match status" value="1"/>
</dbReference>
<evidence type="ECO:0000259" key="1">
    <source>
        <dbReference type="PROSITE" id="PS50263"/>
    </source>
</evidence>
<dbReference type="GO" id="GO:0006541">
    <property type="term" value="P:glutamine metabolic process"/>
    <property type="evidence" value="ECO:0007669"/>
    <property type="project" value="TreeGrafter"/>
</dbReference>